<sequence>MPFTLGFVRNVSALDDAALKTGSCASPGSAPPSQCSFTAVKSGATPTVPRLFLPCLTFARKHFVQSLAEGAATAMQQKILIILFLQKKLFVGYRFCINRDTNSAMDKVILNIHISIGTGKSACFIAR</sequence>
<dbReference type="Proteomes" id="UP001207294">
    <property type="component" value="Unassembled WGS sequence"/>
</dbReference>
<reference evidence="1 2" key="1">
    <citation type="submission" date="2022-10" db="EMBL/GenBank/DDBJ databases">
        <title>Characterization of Pseudomonas capsici strains from pepper and tomato in Georgia.</title>
        <authorList>
            <person name="Zhao M."/>
            <person name="Dutta B."/>
        </authorList>
    </citation>
    <scope>NUCLEOTIDE SEQUENCE [LARGE SCALE GENOMIC DNA]</scope>
    <source>
        <strain evidence="1 2">Pc20-5</strain>
    </source>
</reference>
<protein>
    <submittedName>
        <fullName evidence="1">Uncharacterized protein</fullName>
    </submittedName>
</protein>
<proteinExistence type="predicted"/>
<dbReference type="RefSeq" id="WP_263943351.1">
    <property type="nucleotide sequence ID" value="NZ_JAOXMJ010000015.1"/>
</dbReference>
<evidence type="ECO:0000313" key="1">
    <source>
        <dbReference type="EMBL" id="MCV4378561.1"/>
    </source>
</evidence>
<dbReference type="EMBL" id="JAOXML010000016">
    <property type="protein sequence ID" value="MCV4378561.1"/>
    <property type="molecule type" value="Genomic_DNA"/>
</dbReference>
<organism evidence="1 2">
    <name type="scientific">Pseudomonas capsici</name>
    <dbReference type="NCBI Taxonomy" id="2810614"/>
    <lineage>
        <taxon>Bacteria</taxon>
        <taxon>Pseudomonadati</taxon>
        <taxon>Pseudomonadota</taxon>
        <taxon>Gammaproteobacteria</taxon>
        <taxon>Pseudomonadales</taxon>
        <taxon>Pseudomonadaceae</taxon>
        <taxon>Pseudomonas</taxon>
    </lineage>
</organism>
<accession>A0ABT3C0Q2</accession>
<gene>
    <name evidence="1" type="ORF">OH718_18330</name>
</gene>
<evidence type="ECO:0000313" key="2">
    <source>
        <dbReference type="Proteomes" id="UP001207294"/>
    </source>
</evidence>
<comment type="caution">
    <text evidence="1">The sequence shown here is derived from an EMBL/GenBank/DDBJ whole genome shotgun (WGS) entry which is preliminary data.</text>
</comment>
<name>A0ABT3C0Q2_9PSED</name>
<keyword evidence="2" id="KW-1185">Reference proteome</keyword>